<dbReference type="InterPro" id="IPR008969">
    <property type="entry name" value="CarboxyPept-like_regulatory"/>
</dbReference>
<sequence length="219" mass="24431">MIRASRVVFVLSLVFFFSLGAFTSVSAQNSSSDSLVQLYGVVMSADSLKPVTAASVIVSGKGRGTIANDEGIFSIVVEKGDHIRFSSVGFKDITITIPQNLKGKEYSVIQLMVEDTVYLPATIIKARPTPEEYARDFINNPAPDDLYEIARQNNSAAKRRILMETLPMDGREAFSALMRQKTAQAYYKGQMPPMNVLNPLAWTEFIKAWKRGDFKRKDY</sequence>
<keyword evidence="1" id="KW-0732">Signal</keyword>
<feature type="chain" id="PRO_5015964619" description="Carboxypeptidase-like regulatory domain-containing protein" evidence="1">
    <location>
        <begin position="28"/>
        <end position="219"/>
    </location>
</feature>
<evidence type="ECO:0000256" key="1">
    <source>
        <dbReference type="SAM" id="SignalP"/>
    </source>
</evidence>
<dbReference type="AlphaFoldDB" id="A0A2W5F6Q3"/>
<dbReference type="EMBL" id="QFOI01000088">
    <property type="protein sequence ID" value="PZP49944.1"/>
    <property type="molecule type" value="Genomic_DNA"/>
</dbReference>
<proteinExistence type="predicted"/>
<protein>
    <recommendedName>
        <fullName evidence="4">Carboxypeptidase-like regulatory domain-containing protein</fullName>
    </recommendedName>
</protein>
<dbReference type="Pfam" id="PF13715">
    <property type="entry name" value="CarbopepD_reg_2"/>
    <property type="match status" value="1"/>
</dbReference>
<feature type="signal peptide" evidence="1">
    <location>
        <begin position="1"/>
        <end position="27"/>
    </location>
</feature>
<organism evidence="2 3">
    <name type="scientific">Pseudopedobacter saltans</name>
    <dbReference type="NCBI Taxonomy" id="151895"/>
    <lineage>
        <taxon>Bacteria</taxon>
        <taxon>Pseudomonadati</taxon>
        <taxon>Bacteroidota</taxon>
        <taxon>Sphingobacteriia</taxon>
        <taxon>Sphingobacteriales</taxon>
        <taxon>Sphingobacteriaceae</taxon>
        <taxon>Pseudopedobacter</taxon>
    </lineage>
</organism>
<evidence type="ECO:0000313" key="3">
    <source>
        <dbReference type="Proteomes" id="UP000249645"/>
    </source>
</evidence>
<name>A0A2W5F6Q3_9SPHI</name>
<dbReference type="Proteomes" id="UP000249645">
    <property type="component" value="Unassembled WGS sequence"/>
</dbReference>
<evidence type="ECO:0008006" key="4">
    <source>
        <dbReference type="Google" id="ProtNLM"/>
    </source>
</evidence>
<reference evidence="2 3" key="1">
    <citation type="submission" date="2017-11" db="EMBL/GenBank/DDBJ databases">
        <title>Infants hospitalized years apart are colonized by the same room-sourced microbial strains.</title>
        <authorList>
            <person name="Brooks B."/>
            <person name="Olm M.R."/>
            <person name="Firek B.A."/>
            <person name="Baker R."/>
            <person name="Thomas B.C."/>
            <person name="Morowitz M.J."/>
            <person name="Banfield J.F."/>
        </authorList>
    </citation>
    <scope>NUCLEOTIDE SEQUENCE [LARGE SCALE GENOMIC DNA]</scope>
    <source>
        <strain evidence="2">S2_009_000_R2_76</strain>
    </source>
</reference>
<accession>A0A2W5F6Q3</accession>
<evidence type="ECO:0000313" key="2">
    <source>
        <dbReference type="EMBL" id="PZP49944.1"/>
    </source>
</evidence>
<gene>
    <name evidence="2" type="ORF">DI598_06685</name>
</gene>
<comment type="caution">
    <text evidence="2">The sequence shown here is derived from an EMBL/GenBank/DDBJ whole genome shotgun (WGS) entry which is preliminary data.</text>
</comment>
<dbReference type="SUPFAM" id="SSF49464">
    <property type="entry name" value="Carboxypeptidase regulatory domain-like"/>
    <property type="match status" value="1"/>
</dbReference>